<dbReference type="Proteomes" id="UP001430647">
    <property type="component" value="Unassembled WGS sequence"/>
</dbReference>
<gene>
    <name evidence="1" type="ORF">L3V74_05095</name>
    <name evidence="2" type="ORF">Q7W82_14060</name>
</gene>
<reference evidence="2" key="3">
    <citation type="submission" date="2023-08" db="EMBL/GenBank/DDBJ databases">
        <title>Complete genome sequence of Xanthomonas indica.</title>
        <authorList>
            <person name="Patil P.B."/>
            <person name="Rana R."/>
        </authorList>
    </citation>
    <scope>NUCLEOTIDE SEQUENCE</scope>
    <source>
        <strain evidence="2">PPL560</strain>
    </source>
</reference>
<evidence type="ECO:0008006" key="4">
    <source>
        <dbReference type="Google" id="ProtNLM"/>
    </source>
</evidence>
<evidence type="ECO:0000313" key="1">
    <source>
        <dbReference type="EMBL" id="MCI2260910.1"/>
    </source>
</evidence>
<name>A0AAU8I1Z2_9XANT</name>
<reference evidence="1" key="2">
    <citation type="submission" date="2022-01" db="EMBL/GenBank/DDBJ databases">
        <authorList>
            <person name="Rana R."/>
            <person name="Patil P.B."/>
        </authorList>
    </citation>
    <scope>NUCLEOTIDE SEQUENCE</scope>
    <source>
        <strain evidence="1">PPL560</strain>
    </source>
</reference>
<dbReference type="RefSeq" id="WP_242159021.1">
    <property type="nucleotide sequence ID" value="NZ_CP131914.1"/>
</dbReference>
<dbReference type="EMBL" id="CP131914">
    <property type="protein sequence ID" value="XCI79396.1"/>
    <property type="molecule type" value="Genomic_DNA"/>
</dbReference>
<protein>
    <recommendedName>
        <fullName evidence="4">Lipoprotein</fullName>
    </recommendedName>
</protein>
<evidence type="ECO:0000313" key="3">
    <source>
        <dbReference type="Proteomes" id="UP001430647"/>
    </source>
</evidence>
<evidence type="ECO:0000313" key="2">
    <source>
        <dbReference type="EMBL" id="XCI79396.1"/>
    </source>
</evidence>
<dbReference type="EMBL" id="JAKJPQ010000003">
    <property type="protein sequence ID" value="MCI2260910.1"/>
    <property type="molecule type" value="Genomic_DNA"/>
</dbReference>
<sequence>MSFGWFGSYPYLVPMRNIMGAIRSLSLVFLLLSLAGCDKLAAIAGPNELVSFGYVRAASCERRGPVSYNCVMKNASDGPREVSMECASFDGQGRVIGRSYSASGMTGVTFHPGEERIAAVRYEEGAATLVCADVRGSIPAYRVVRELVSEPSAKDIVSTLSF</sequence>
<keyword evidence="3" id="KW-1185">Reference proteome</keyword>
<dbReference type="AlphaFoldDB" id="A0AAU8I1Z2"/>
<accession>A0AAU8I1Z2</accession>
<dbReference type="KEGG" id="xin:Q7W82_14060"/>
<reference evidence="1 3" key="1">
    <citation type="journal article" date="2022" name="Curr. Microbiol.">
        <title>Xanthomonas indica sp. nov., a Novel Member of Non-Pathogenic Xanthomonas Community from Healthy Rice Seeds.</title>
        <authorList>
            <person name="Rana R."/>
            <person name="Madhavan V.N."/>
            <person name="Saroha T."/>
            <person name="Bansal K."/>
            <person name="Kaur A."/>
            <person name="Sonti R.V."/>
            <person name="Patel H.K."/>
            <person name="Patil P.B."/>
        </authorList>
    </citation>
    <scope>NUCLEOTIDE SEQUENCE [LARGE SCALE GENOMIC DNA]</scope>
    <source>
        <strain evidence="1 3">PPL560</strain>
    </source>
</reference>
<organism evidence="2">
    <name type="scientific">Xanthomonas indica</name>
    <dbReference type="NCBI Taxonomy" id="2912242"/>
    <lineage>
        <taxon>Bacteria</taxon>
        <taxon>Pseudomonadati</taxon>
        <taxon>Pseudomonadota</taxon>
        <taxon>Gammaproteobacteria</taxon>
        <taxon>Lysobacterales</taxon>
        <taxon>Lysobacteraceae</taxon>
        <taxon>Xanthomonas</taxon>
    </lineage>
</organism>
<proteinExistence type="predicted"/>